<evidence type="ECO:0000313" key="2">
    <source>
        <dbReference type="Proteomes" id="UP000783213"/>
    </source>
</evidence>
<name>A0ABQ7IS45_9HELO</name>
<reference evidence="1 2" key="1">
    <citation type="journal article" date="2020" name="Genome Biol. Evol.">
        <title>Comparative genomics of Sclerotiniaceae.</title>
        <authorList>
            <person name="Valero Jimenez C.A."/>
            <person name="Steentjes M."/>
            <person name="Scholten O.E."/>
            <person name="Van Kan J.A.L."/>
        </authorList>
    </citation>
    <scope>NUCLEOTIDE SEQUENCE [LARGE SCALE GENOMIC DNA]</scope>
    <source>
        <strain evidence="1 2">B1</strain>
    </source>
</reference>
<dbReference type="RefSeq" id="XP_038812019.1">
    <property type="nucleotide sequence ID" value="XM_038951546.1"/>
</dbReference>
<organism evidence="1 2">
    <name type="scientific">Botrytis deweyae</name>
    <dbReference type="NCBI Taxonomy" id="2478750"/>
    <lineage>
        <taxon>Eukaryota</taxon>
        <taxon>Fungi</taxon>
        <taxon>Dikarya</taxon>
        <taxon>Ascomycota</taxon>
        <taxon>Pezizomycotina</taxon>
        <taxon>Leotiomycetes</taxon>
        <taxon>Helotiales</taxon>
        <taxon>Sclerotiniaceae</taxon>
        <taxon>Botrytis</taxon>
    </lineage>
</organism>
<proteinExistence type="predicted"/>
<sequence>MTQERLPIYRGTQRLWSLPTALIRWRAVSHEETTTSLSTLNVKLLFCSKVVSHEAAIVFYNKNTFAFEGDHNWDPVVHWLKTIGIENRNSLAILEVCGKRPDQMWQNSRGERMQEPFRFSGEEVYLRHPYFATPIDGFKYGFVDNINPIVEDVLYC</sequence>
<protein>
    <submittedName>
        <fullName evidence="1">Uncharacterized protein</fullName>
    </submittedName>
</protein>
<gene>
    <name evidence="1" type="ORF">EAE98_003926</name>
</gene>
<evidence type="ECO:0000313" key="1">
    <source>
        <dbReference type="EMBL" id="KAF7932627.1"/>
    </source>
</evidence>
<keyword evidence="2" id="KW-1185">Reference proteome</keyword>
<comment type="caution">
    <text evidence="1">The sequence shown here is derived from an EMBL/GenBank/DDBJ whole genome shotgun (WGS) entry which is preliminary data.</text>
</comment>
<dbReference type="GeneID" id="62230700"/>
<dbReference type="EMBL" id="RCSX01000007">
    <property type="protein sequence ID" value="KAF7932627.1"/>
    <property type="molecule type" value="Genomic_DNA"/>
</dbReference>
<dbReference type="Proteomes" id="UP000783213">
    <property type="component" value="Unassembled WGS sequence"/>
</dbReference>
<accession>A0ABQ7IS45</accession>